<dbReference type="PANTHER" id="PTHR19964">
    <property type="entry name" value="MULTIPLE PDZ DOMAIN PROTEIN"/>
    <property type="match status" value="1"/>
</dbReference>
<evidence type="ECO:0000256" key="1">
    <source>
        <dbReference type="ARBA" id="ARBA00022723"/>
    </source>
</evidence>
<dbReference type="AlphaFoldDB" id="A0AA85BIH0"/>
<keyword evidence="1" id="KW-0479">Metal-binding</keyword>
<feature type="region of interest" description="Disordered" evidence="5">
    <location>
        <begin position="684"/>
        <end position="717"/>
    </location>
</feature>
<feature type="domain" description="PDZ" evidence="7">
    <location>
        <begin position="809"/>
        <end position="882"/>
    </location>
</feature>
<evidence type="ECO:0008006" key="10">
    <source>
        <dbReference type="Google" id="ProtNLM"/>
    </source>
</evidence>
<dbReference type="Gene3D" id="3.30.40.10">
    <property type="entry name" value="Zinc/RING finger domain, C3HC4 (zinc finger)"/>
    <property type="match status" value="1"/>
</dbReference>
<keyword evidence="2 4" id="KW-0863">Zinc-finger</keyword>
<dbReference type="InterPro" id="IPR001841">
    <property type="entry name" value="Znf_RING"/>
</dbReference>
<sequence>MQTGSCCDDSTGSVGGDSETNTTVASSPGLDLPVTKDSPLLPEPPEHIITTQLPTYDNLTSASRKGISKMENTISSTLQNTATINSCEPSTPKFAKAACDASVLNPFSNPPSFEPPSLPYSYSENITSGIPNYTLQFTPITSTPSSFPSPGSAFTELHPKIGPCSKSHFVQPSVISSMSPKLINREDIHPSYPTSTSAHNQNEMSSSNFKNLVVKKYLCRTCGQTHDSMSPHIYNYTQTVDADLCCTLCQKPLVDPLDTKCGHTFCSPCLKNHLAVQALCPVDKQIINYLQCQQASNIVKRLLDKLLVACPNSPTCDSIVYRSNLEEHLREWCVGVHSSSAIKSTSRTMQQHNQFKNVFLSTFIGTESHDSNMLQPIVSDSTRCLRIIDSQNFMKNNLLAQEQQNINYHNPNNESNFSFVYPNQYIKEFPNIYPSVTRIEMDKLNKTNYDSSLPCVEDLSDSPTVYEGVPVSILIYRPNDCMDLGFTFVGGIDTPLACILIQEIYLDGPVATDGRLRPGDQLLEANGNLLTHVTHAEAQSILTIPSSVVQFTVFREPVSLNAQHQSQPQYHQEIFYVKLCKRQGKVLGIKLVGKKHLPGLYVLELVAGCEADLDGRIKKDDRILEINGIDLENGTQEQAAQIINSVSDYVIFKISRRNRSDTPDILRTTTDSEEKSENSLLALEPLQLNSNNQRQNNNNDNNNRESSKPVQNFAWPSLEDRDINLSDTTSHSTTELIHSSNEQKLACFNLSSSTTTDENHRPERVNQTCNELTNRSNPVDSATSNSPHSRNSDKQFTSSSAESSCQERTIVVNKSSEEPLGISIAGGRHSQRGDTPIYVTNISAECVLGRSKSIQRGDILLEVNGIGLVGLTHHEAVEVLRRISSIQTHIQLRVITAPETSDGPENFMPSWTYWLRLPPVCQLARVILLRRQASTPSYSDCSISQPLGFSIVGGLGHDQSTTSQANSNNSDEKLSKSSPKVSSKVGYSNLYPSPIVIKSIVPGLLAHKDGRLKCGDIILAVNNISMLNIRHSSAVRLLKQASGDVVLQVISWPGTIV</sequence>
<feature type="compositionally biased region" description="Polar residues" evidence="5">
    <location>
        <begin position="769"/>
        <end position="807"/>
    </location>
</feature>
<feature type="domain" description="PDZ" evidence="7">
    <location>
        <begin position="472"/>
        <end position="557"/>
    </location>
</feature>
<feature type="domain" description="PDZ" evidence="7">
    <location>
        <begin position="926"/>
        <end position="1053"/>
    </location>
</feature>
<feature type="compositionally biased region" description="Low complexity" evidence="5">
    <location>
        <begin position="689"/>
        <end position="701"/>
    </location>
</feature>
<feature type="region of interest" description="Disordered" evidence="5">
    <location>
        <begin position="769"/>
        <end position="810"/>
    </location>
</feature>
<dbReference type="CDD" id="cd06677">
    <property type="entry name" value="PDZ1_LNX1_2-like"/>
    <property type="match status" value="1"/>
</dbReference>
<evidence type="ECO:0000313" key="8">
    <source>
        <dbReference type="Proteomes" id="UP000050791"/>
    </source>
</evidence>
<dbReference type="Pfam" id="PF00595">
    <property type="entry name" value="PDZ"/>
    <property type="match status" value="4"/>
</dbReference>
<feature type="domain" description="RING-type" evidence="6">
    <location>
        <begin position="246"/>
        <end position="284"/>
    </location>
</feature>
<dbReference type="InterPro" id="IPR018957">
    <property type="entry name" value="Znf_C3HC4_RING-type"/>
</dbReference>
<dbReference type="Proteomes" id="UP000050791">
    <property type="component" value="Unassembled WGS sequence"/>
</dbReference>
<feature type="domain" description="PDZ" evidence="7">
    <location>
        <begin position="576"/>
        <end position="658"/>
    </location>
</feature>
<feature type="region of interest" description="Disordered" evidence="5">
    <location>
        <begin position="959"/>
        <end position="984"/>
    </location>
</feature>
<dbReference type="InterPro" id="IPR017907">
    <property type="entry name" value="Znf_RING_CS"/>
</dbReference>
<dbReference type="PROSITE" id="PS50089">
    <property type="entry name" value="ZF_RING_2"/>
    <property type="match status" value="1"/>
</dbReference>
<dbReference type="SMART" id="SM00228">
    <property type="entry name" value="PDZ"/>
    <property type="match status" value="4"/>
</dbReference>
<feature type="compositionally biased region" description="Polar residues" evidence="5">
    <location>
        <begin position="1"/>
        <end position="26"/>
    </location>
</feature>
<dbReference type="InterPro" id="IPR013083">
    <property type="entry name" value="Znf_RING/FYVE/PHD"/>
</dbReference>
<dbReference type="SMART" id="SM00184">
    <property type="entry name" value="RING"/>
    <property type="match status" value="1"/>
</dbReference>
<dbReference type="InterPro" id="IPR001478">
    <property type="entry name" value="PDZ"/>
</dbReference>
<dbReference type="PANTHER" id="PTHR19964:SF84">
    <property type="entry name" value="LIGAND OF NUMB PROTEIN X 2-LIKE ISOFORM X1"/>
    <property type="match status" value="1"/>
</dbReference>
<feature type="compositionally biased region" description="Low complexity" evidence="5">
    <location>
        <begin position="959"/>
        <end position="969"/>
    </location>
</feature>
<dbReference type="InterPro" id="IPR036034">
    <property type="entry name" value="PDZ_sf"/>
</dbReference>
<dbReference type="Pfam" id="PF00097">
    <property type="entry name" value="zf-C3HC4"/>
    <property type="match status" value="1"/>
</dbReference>
<evidence type="ECO:0000259" key="7">
    <source>
        <dbReference type="PROSITE" id="PS50106"/>
    </source>
</evidence>
<accession>A0AA85BIH0</accession>
<dbReference type="WBParaSite" id="SMTH1_58800.1">
    <property type="protein sequence ID" value="SMTH1_58800.1"/>
    <property type="gene ID" value="SMTH1_58800"/>
</dbReference>
<evidence type="ECO:0000259" key="6">
    <source>
        <dbReference type="PROSITE" id="PS50089"/>
    </source>
</evidence>
<evidence type="ECO:0000256" key="5">
    <source>
        <dbReference type="SAM" id="MobiDB-lite"/>
    </source>
</evidence>
<dbReference type="PROSITE" id="PS50106">
    <property type="entry name" value="PDZ"/>
    <property type="match status" value="4"/>
</dbReference>
<dbReference type="CDD" id="cd06679">
    <property type="entry name" value="PDZ3_LNX1_2-like"/>
    <property type="match status" value="1"/>
</dbReference>
<proteinExistence type="predicted"/>
<keyword evidence="3" id="KW-0862">Zinc</keyword>
<evidence type="ECO:0000256" key="4">
    <source>
        <dbReference type="PROSITE-ProRule" id="PRU00175"/>
    </source>
</evidence>
<dbReference type="CDD" id="cd16637">
    <property type="entry name" value="mRING-HC-C3HC3D_LNX1-like"/>
    <property type="match status" value="1"/>
</dbReference>
<name>A0AA85BIH0_9TREM</name>
<protein>
    <recommendedName>
        <fullName evidence="10">Multiple pdz domain protein</fullName>
    </recommendedName>
</protein>
<dbReference type="GO" id="GO:0008270">
    <property type="term" value="F:zinc ion binding"/>
    <property type="evidence" value="ECO:0007669"/>
    <property type="project" value="UniProtKB-KW"/>
</dbReference>
<dbReference type="CDD" id="cd06678">
    <property type="entry name" value="PDZ2_LNX1_2-like"/>
    <property type="match status" value="1"/>
</dbReference>
<evidence type="ECO:0000313" key="9">
    <source>
        <dbReference type="WBParaSite" id="SMTH1_58800.1"/>
    </source>
</evidence>
<evidence type="ECO:0000256" key="3">
    <source>
        <dbReference type="ARBA" id="ARBA00022833"/>
    </source>
</evidence>
<reference evidence="9" key="1">
    <citation type="submission" date="2023-11" db="UniProtKB">
        <authorList>
            <consortium name="WormBaseParasite"/>
        </authorList>
    </citation>
    <scope>IDENTIFICATION</scope>
</reference>
<dbReference type="Gene3D" id="2.30.42.10">
    <property type="match status" value="4"/>
</dbReference>
<dbReference type="SUPFAM" id="SSF50156">
    <property type="entry name" value="PDZ domain-like"/>
    <property type="match status" value="4"/>
</dbReference>
<evidence type="ECO:0000256" key="2">
    <source>
        <dbReference type="ARBA" id="ARBA00022771"/>
    </source>
</evidence>
<organism evidence="8 9">
    <name type="scientific">Schistosoma mattheei</name>
    <dbReference type="NCBI Taxonomy" id="31246"/>
    <lineage>
        <taxon>Eukaryota</taxon>
        <taxon>Metazoa</taxon>
        <taxon>Spiralia</taxon>
        <taxon>Lophotrochozoa</taxon>
        <taxon>Platyhelminthes</taxon>
        <taxon>Trematoda</taxon>
        <taxon>Digenea</taxon>
        <taxon>Strigeidida</taxon>
        <taxon>Schistosomatoidea</taxon>
        <taxon>Schistosomatidae</taxon>
        <taxon>Schistosoma</taxon>
    </lineage>
</organism>
<dbReference type="SUPFAM" id="SSF57850">
    <property type="entry name" value="RING/U-box"/>
    <property type="match status" value="1"/>
</dbReference>
<dbReference type="InterPro" id="IPR051342">
    <property type="entry name" value="PDZ_scaffold"/>
</dbReference>
<feature type="region of interest" description="Disordered" evidence="5">
    <location>
        <begin position="1"/>
        <end position="47"/>
    </location>
</feature>
<dbReference type="PROSITE" id="PS00518">
    <property type="entry name" value="ZF_RING_1"/>
    <property type="match status" value="1"/>
</dbReference>